<dbReference type="EMBL" id="JBHTBF010000003">
    <property type="protein sequence ID" value="MFC7319031.1"/>
    <property type="molecule type" value="Genomic_DNA"/>
</dbReference>
<evidence type="ECO:0000259" key="3">
    <source>
        <dbReference type="Pfam" id="PF04967"/>
    </source>
</evidence>
<dbReference type="AlphaFoldDB" id="A0ABD6AFT5"/>
<evidence type="ECO:0000256" key="1">
    <source>
        <dbReference type="ARBA" id="ARBA00023015"/>
    </source>
</evidence>
<dbReference type="PANTHER" id="PTHR34236:SF1">
    <property type="entry name" value="DIMETHYL SULFOXIDE REDUCTASE TRANSCRIPTIONAL ACTIVATOR"/>
    <property type="match status" value="1"/>
</dbReference>
<sequence length="84" mass="9352">MSFDIDAIRELDGEPVGRYGLTEEQYEALTEAAKQGYFEVPRDIQLGKLADELSISHQALSERIRRAMLALVGDTLLIGPESDE</sequence>
<name>A0ABD6AFT5_9EURY</name>
<dbReference type="GeneID" id="91975997"/>
<keyword evidence="2" id="KW-0804">Transcription</keyword>
<protein>
    <submittedName>
        <fullName evidence="4">Helix-turn-helix domain-containing protein</fullName>
    </submittedName>
</protein>
<dbReference type="InterPro" id="IPR007050">
    <property type="entry name" value="HTH_bacterioopsin"/>
</dbReference>
<dbReference type="Proteomes" id="UP001596547">
    <property type="component" value="Unassembled WGS sequence"/>
</dbReference>
<gene>
    <name evidence="4" type="ORF">ACFQPE_19860</name>
</gene>
<keyword evidence="1" id="KW-0805">Transcription regulation</keyword>
<dbReference type="Pfam" id="PF04967">
    <property type="entry name" value="HTH_10"/>
    <property type="match status" value="1"/>
</dbReference>
<accession>A0ABD6AFT5</accession>
<evidence type="ECO:0000256" key="2">
    <source>
        <dbReference type="ARBA" id="ARBA00023163"/>
    </source>
</evidence>
<dbReference type="RefSeq" id="WP_368410901.1">
    <property type="nucleotide sequence ID" value="NZ_CP119993.1"/>
</dbReference>
<proteinExistence type="predicted"/>
<evidence type="ECO:0000313" key="5">
    <source>
        <dbReference type="Proteomes" id="UP001596547"/>
    </source>
</evidence>
<evidence type="ECO:0000313" key="4">
    <source>
        <dbReference type="EMBL" id="MFC7319031.1"/>
    </source>
</evidence>
<organism evidence="4 5">
    <name type="scientific">Halomarina halobia</name>
    <dbReference type="NCBI Taxonomy" id="3033386"/>
    <lineage>
        <taxon>Archaea</taxon>
        <taxon>Methanobacteriati</taxon>
        <taxon>Methanobacteriota</taxon>
        <taxon>Stenosarchaea group</taxon>
        <taxon>Halobacteria</taxon>
        <taxon>Halobacteriales</taxon>
        <taxon>Natronomonadaceae</taxon>
        <taxon>Halomarina</taxon>
    </lineage>
</organism>
<comment type="caution">
    <text evidence="4">The sequence shown here is derived from an EMBL/GenBank/DDBJ whole genome shotgun (WGS) entry which is preliminary data.</text>
</comment>
<reference evidence="4 5" key="1">
    <citation type="journal article" date="2019" name="Int. J. Syst. Evol. Microbiol.">
        <title>The Global Catalogue of Microorganisms (GCM) 10K type strain sequencing project: providing services to taxonomists for standard genome sequencing and annotation.</title>
        <authorList>
            <consortium name="The Broad Institute Genomics Platform"/>
            <consortium name="The Broad Institute Genome Sequencing Center for Infectious Disease"/>
            <person name="Wu L."/>
            <person name="Ma J."/>
        </authorList>
    </citation>
    <scope>NUCLEOTIDE SEQUENCE [LARGE SCALE GENOMIC DNA]</scope>
    <source>
        <strain evidence="4 5">PSR21</strain>
    </source>
</reference>
<dbReference type="PANTHER" id="PTHR34236">
    <property type="entry name" value="DIMETHYL SULFOXIDE REDUCTASE TRANSCRIPTIONAL ACTIVATOR"/>
    <property type="match status" value="1"/>
</dbReference>
<keyword evidence="5" id="KW-1185">Reference proteome</keyword>
<feature type="domain" description="HTH bat-type" evidence="3">
    <location>
        <begin position="21"/>
        <end position="69"/>
    </location>
</feature>